<feature type="binding site" evidence="9">
    <location>
        <position position="58"/>
    </location>
    <ligand>
        <name>ATP</name>
        <dbReference type="ChEBI" id="CHEBI:30616"/>
    </ligand>
</feature>
<reference evidence="11" key="2">
    <citation type="submission" date="2024-04" db="UniProtKB">
        <authorList>
            <consortium name="Ensembl"/>
        </authorList>
    </citation>
    <scope>IDENTIFICATION</scope>
</reference>
<evidence type="ECO:0000256" key="6">
    <source>
        <dbReference type="ARBA" id="ARBA00022840"/>
    </source>
</evidence>
<dbReference type="InterPro" id="IPR051334">
    <property type="entry name" value="SRPK"/>
</dbReference>
<evidence type="ECO:0000256" key="7">
    <source>
        <dbReference type="ARBA" id="ARBA00047899"/>
    </source>
</evidence>
<evidence type="ECO:0000256" key="4">
    <source>
        <dbReference type="ARBA" id="ARBA00022741"/>
    </source>
</evidence>
<dbReference type="SUPFAM" id="SSF56112">
    <property type="entry name" value="Protein kinase-like (PK-like)"/>
    <property type="match status" value="1"/>
</dbReference>
<dbReference type="FunFam" id="1.10.510.10:FF:000275">
    <property type="entry name" value="SRSF protein kinase 2 isoform X3"/>
    <property type="match status" value="1"/>
</dbReference>
<dbReference type="eggNOG" id="KOG1290">
    <property type="taxonomic scope" value="Eukaryota"/>
</dbReference>
<dbReference type="FunFam" id="3.30.200.20:FF:000770">
    <property type="entry name" value="SRSF protein kinase 2"/>
    <property type="match status" value="1"/>
</dbReference>
<feature type="domain" description="Protein kinase" evidence="10">
    <location>
        <begin position="29"/>
        <end position="621"/>
    </location>
</feature>
<dbReference type="InterPro" id="IPR008271">
    <property type="entry name" value="Ser/Thr_kinase_AS"/>
</dbReference>
<keyword evidence="4 9" id="KW-0547">Nucleotide-binding</keyword>
<dbReference type="InterPro" id="IPR000719">
    <property type="entry name" value="Prot_kinase_dom"/>
</dbReference>
<dbReference type="GO" id="GO:0000245">
    <property type="term" value="P:spliceosomal complex assembly"/>
    <property type="evidence" value="ECO:0007669"/>
    <property type="project" value="TreeGrafter"/>
</dbReference>
<dbReference type="Gene3D" id="1.10.510.10">
    <property type="entry name" value="Transferase(Phosphotransferase) domain 1"/>
    <property type="match status" value="2"/>
</dbReference>
<dbReference type="Gene3D" id="3.30.200.20">
    <property type="entry name" value="Phosphorylase Kinase, domain 1"/>
    <property type="match status" value="1"/>
</dbReference>
<dbReference type="GO" id="GO:0035556">
    <property type="term" value="P:intracellular signal transduction"/>
    <property type="evidence" value="ECO:0007669"/>
    <property type="project" value="TreeGrafter"/>
</dbReference>
<dbReference type="InterPro" id="IPR017441">
    <property type="entry name" value="Protein_kinase_ATP_BS"/>
</dbReference>
<dbReference type="GO" id="GO:0005524">
    <property type="term" value="F:ATP binding"/>
    <property type="evidence" value="ECO:0007669"/>
    <property type="project" value="UniProtKB-UniRule"/>
</dbReference>
<dbReference type="Bgee" id="ENSGACG00000003742">
    <property type="expression patterns" value="Expressed in heart and 2 other cell types or tissues"/>
</dbReference>
<accession>G3NHW2</accession>
<dbReference type="AlphaFoldDB" id="G3NHW2"/>
<dbReference type="PANTHER" id="PTHR47634:SF24">
    <property type="entry name" value="SRSF PROTEIN KINASE 3-LIKE ISOFORM X1"/>
    <property type="match status" value="1"/>
</dbReference>
<protein>
    <recommendedName>
        <fullName evidence="1">non-specific serine/threonine protein kinase</fullName>
        <ecNumber evidence="1">2.7.11.1</ecNumber>
    </recommendedName>
</protein>
<dbReference type="PANTHER" id="PTHR47634">
    <property type="entry name" value="PROTEIN KINASE DOMAIN-CONTAINING PROTEIN-RELATED"/>
    <property type="match status" value="1"/>
</dbReference>
<dbReference type="PROSITE" id="PS00107">
    <property type="entry name" value="PROTEIN_KINASE_ATP"/>
    <property type="match status" value="1"/>
</dbReference>
<sequence>DSQDSEDPGEYCYGGYHPVQIGDTFNKRYQVLSKLGWGYYSTVWLCLDLRLGRRVAVKVLKSGDGFTQAGQDELALLRCASVPTSRHPSSQRIVQLLDEFKLSGVNGVHMCLVLELLGSDLRSWQLCFGSPGLMQPLVKQILTQVLQGVDYLHTQCKIIHTDVKPENILLCLEEQSYKVPAGDSSSSSVVTRKEANSTGTYSPLKTPFLFLPEKRHLEPCSVNLVGLVKNKKQVKREPEKVKHTHMMLSNSLCWPVKPKATNSALQNEPCQPYGHSYIGIRTQRPQGKSQSSNQSHIYLEQSTLNPKWKQGPYNSHKKHAGKIRYDKIIQHTTHTTSHCLNKKEKHMRENILRQDATASSSFRCIKQLIYIGVHKSDKADVIAGLTIKISNTLSRETHCGLWRVEGPLPNPFAFHALEGGGGGCRRNISRDCTPPPPPSPLRTFPLNINLVETDILDLRFSVCCILLSLLEQYKHFCEEIQTRQYRSLEVLLGSEYGPPADIWSVACMAFELVTGDPLFEPKASKSISMGEDHIAQIIELLGKIPPAILLSGKYSTEYFNRRGDLHRFGPLRLWSLFDVLLEKYHFLLEEATGFSDFLLRMLEYNPERRATAAQCLLHPWLTC</sequence>
<dbReference type="Ensembl" id="ENSGACT00000004936.1">
    <property type="protein sequence ID" value="ENSGACP00000004922.1"/>
    <property type="gene ID" value="ENSGACG00000003742.1"/>
</dbReference>
<proteinExistence type="predicted"/>
<dbReference type="STRING" id="69293.ENSGACP00000004922"/>
<dbReference type="PROSITE" id="PS00108">
    <property type="entry name" value="PROTEIN_KINASE_ST"/>
    <property type="match status" value="1"/>
</dbReference>
<dbReference type="GO" id="GO:0004674">
    <property type="term" value="F:protein serine/threonine kinase activity"/>
    <property type="evidence" value="ECO:0007669"/>
    <property type="project" value="UniProtKB-KW"/>
</dbReference>
<keyword evidence="6 9" id="KW-0067">ATP-binding</keyword>
<keyword evidence="5" id="KW-0418">Kinase</keyword>
<organism evidence="11">
    <name type="scientific">Gasterosteus aculeatus</name>
    <name type="common">Three-spined stickleback</name>
    <dbReference type="NCBI Taxonomy" id="69293"/>
    <lineage>
        <taxon>Eukaryota</taxon>
        <taxon>Metazoa</taxon>
        <taxon>Chordata</taxon>
        <taxon>Craniata</taxon>
        <taxon>Vertebrata</taxon>
        <taxon>Euteleostomi</taxon>
        <taxon>Actinopterygii</taxon>
        <taxon>Neopterygii</taxon>
        <taxon>Teleostei</taxon>
        <taxon>Neoteleostei</taxon>
        <taxon>Acanthomorphata</taxon>
        <taxon>Eupercaria</taxon>
        <taxon>Perciformes</taxon>
        <taxon>Cottioidei</taxon>
        <taxon>Gasterosteales</taxon>
        <taxon>Gasterosteidae</taxon>
        <taxon>Gasterosteus</taxon>
    </lineage>
</organism>
<dbReference type="GO" id="GO:0005634">
    <property type="term" value="C:nucleus"/>
    <property type="evidence" value="ECO:0007669"/>
    <property type="project" value="TreeGrafter"/>
</dbReference>
<reference evidence="11" key="1">
    <citation type="submission" date="2006-01" db="EMBL/GenBank/DDBJ databases">
        <authorList>
            <person name="Lindblad-Toh K."/>
            <person name="Mauceli E."/>
            <person name="Grabherr M."/>
            <person name="Chang J.L."/>
            <person name="Lander E.S."/>
        </authorList>
    </citation>
    <scope>NUCLEOTIDE SEQUENCE [LARGE SCALE GENOMIC DNA]</scope>
</reference>
<dbReference type="SMART" id="SM00220">
    <property type="entry name" value="S_TKc"/>
    <property type="match status" value="1"/>
</dbReference>
<dbReference type="PROSITE" id="PS50011">
    <property type="entry name" value="PROTEIN_KINASE_DOM"/>
    <property type="match status" value="1"/>
</dbReference>
<name>G3NHW2_GASAC</name>
<keyword evidence="3" id="KW-0808">Transferase</keyword>
<dbReference type="Pfam" id="PF00069">
    <property type="entry name" value="Pkinase"/>
    <property type="match status" value="2"/>
</dbReference>
<dbReference type="GO" id="GO:0050684">
    <property type="term" value="P:regulation of mRNA processing"/>
    <property type="evidence" value="ECO:0007669"/>
    <property type="project" value="TreeGrafter"/>
</dbReference>
<comment type="catalytic activity">
    <reaction evidence="7">
        <text>L-threonyl-[protein] + ATP = O-phospho-L-threonyl-[protein] + ADP + H(+)</text>
        <dbReference type="Rhea" id="RHEA:46608"/>
        <dbReference type="Rhea" id="RHEA-COMP:11060"/>
        <dbReference type="Rhea" id="RHEA-COMP:11605"/>
        <dbReference type="ChEBI" id="CHEBI:15378"/>
        <dbReference type="ChEBI" id="CHEBI:30013"/>
        <dbReference type="ChEBI" id="CHEBI:30616"/>
        <dbReference type="ChEBI" id="CHEBI:61977"/>
        <dbReference type="ChEBI" id="CHEBI:456216"/>
        <dbReference type="EC" id="2.7.11.1"/>
    </reaction>
</comment>
<evidence type="ECO:0000256" key="9">
    <source>
        <dbReference type="PROSITE-ProRule" id="PRU10141"/>
    </source>
</evidence>
<evidence type="ECO:0000256" key="5">
    <source>
        <dbReference type="ARBA" id="ARBA00022777"/>
    </source>
</evidence>
<evidence type="ECO:0000256" key="3">
    <source>
        <dbReference type="ARBA" id="ARBA00022679"/>
    </source>
</evidence>
<dbReference type="EC" id="2.7.11.1" evidence="1"/>
<evidence type="ECO:0000256" key="8">
    <source>
        <dbReference type="ARBA" id="ARBA00048679"/>
    </source>
</evidence>
<evidence type="ECO:0000256" key="2">
    <source>
        <dbReference type="ARBA" id="ARBA00022527"/>
    </source>
</evidence>
<dbReference type="InParanoid" id="G3NHW2"/>
<evidence type="ECO:0000259" key="10">
    <source>
        <dbReference type="PROSITE" id="PS50011"/>
    </source>
</evidence>
<dbReference type="InterPro" id="IPR011009">
    <property type="entry name" value="Kinase-like_dom_sf"/>
</dbReference>
<evidence type="ECO:0000256" key="1">
    <source>
        <dbReference type="ARBA" id="ARBA00012513"/>
    </source>
</evidence>
<dbReference type="GO" id="GO:0005737">
    <property type="term" value="C:cytoplasm"/>
    <property type="evidence" value="ECO:0007669"/>
    <property type="project" value="TreeGrafter"/>
</dbReference>
<evidence type="ECO:0000313" key="11">
    <source>
        <dbReference type="Ensembl" id="ENSGACP00000004922.1"/>
    </source>
</evidence>
<keyword evidence="2" id="KW-0723">Serine/threonine-protein kinase</keyword>
<comment type="catalytic activity">
    <reaction evidence="8">
        <text>L-seryl-[protein] + ATP = O-phospho-L-seryl-[protein] + ADP + H(+)</text>
        <dbReference type="Rhea" id="RHEA:17989"/>
        <dbReference type="Rhea" id="RHEA-COMP:9863"/>
        <dbReference type="Rhea" id="RHEA-COMP:11604"/>
        <dbReference type="ChEBI" id="CHEBI:15378"/>
        <dbReference type="ChEBI" id="CHEBI:29999"/>
        <dbReference type="ChEBI" id="CHEBI:30616"/>
        <dbReference type="ChEBI" id="CHEBI:83421"/>
        <dbReference type="ChEBI" id="CHEBI:456216"/>
        <dbReference type="EC" id="2.7.11.1"/>
    </reaction>
</comment>